<keyword evidence="1" id="KW-0479">Metal-binding</keyword>
<dbReference type="WBParaSite" id="PDA_v2.g2481.t1">
    <property type="protein sequence ID" value="PDA_v2.g2481.t1"/>
    <property type="gene ID" value="PDA_v2.g2481"/>
</dbReference>
<proteinExistence type="predicted"/>
<keyword evidence="2" id="KW-0863">Zinc-finger</keyword>
<accession>A0A914QCB0</accession>
<dbReference type="PANTHER" id="PTHR47156:SF10">
    <property type="entry name" value="E3 UBIQUITIN-PROTEIN LIGASE TRIM-21-RELATED"/>
    <property type="match status" value="1"/>
</dbReference>
<keyword evidence="4" id="KW-1185">Reference proteome</keyword>
<dbReference type="SUPFAM" id="SSF57850">
    <property type="entry name" value="RING/U-box"/>
    <property type="match status" value="1"/>
</dbReference>
<organism evidence="4 5">
    <name type="scientific">Panagrolaimus davidi</name>
    <dbReference type="NCBI Taxonomy" id="227884"/>
    <lineage>
        <taxon>Eukaryota</taxon>
        <taxon>Metazoa</taxon>
        <taxon>Ecdysozoa</taxon>
        <taxon>Nematoda</taxon>
        <taxon>Chromadorea</taxon>
        <taxon>Rhabditida</taxon>
        <taxon>Tylenchina</taxon>
        <taxon>Panagrolaimomorpha</taxon>
        <taxon>Panagrolaimoidea</taxon>
        <taxon>Panagrolaimidae</taxon>
        <taxon>Panagrolaimus</taxon>
    </lineage>
</organism>
<keyword evidence="3" id="KW-0862">Zinc</keyword>
<evidence type="ECO:0000256" key="3">
    <source>
        <dbReference type="ARBA" id="ARBA00022833"/>
    </source>
</evidence>
<evidence type="ECO:0000256" key="2">
    <source>
        <dbReference type="ARBA" id="ARBA00022771"/>
    </source>
</evidence>
<protein>
    <submittedName>
        <fullName evidence="5">RING-type domain-containing protein</fullName>
    </submittedName>
</protein>
<dbReference type="GO" id="GO:0008270">
    <property type="term" value="F:zinc ion binding"/>
    <property type="evidence" value="ECO:0007669"/>
    <property type="project" value="UniProtKB-KW"/>
</dbReference>
<sequence length="307" mass="35176">MSHSQNGGFFNDPPKPLPRSTANYSLNTRAPVCGPCGHSFCTVCIRKLIHGNLVCCCICRKVTFFGPKELGKNIQLLGLLDPDERVETQYASSSNFPENVIEAVEDKDLVKFFDFCFTFVKKFYENKQENLVTNLAMVNPDGHQEIVQHADEMFFARSRLGDSLDQALARFNECLQTMNSHTIDRDTQFLNFDYGGVDDYVPFMEDNYNDPFGIESATVHGLISLRNHEVDFRRGFEETEGEPPSIMDDTNVAFIFHPSNEYDTDNDNFLFNEEHEEYEDPPFQPGAWNPVSKLFTQFRSQNNNHNN</sequence>
<dbReference type="InterPro" id="IPR017907">
    <property type="entry name" value="Znf_RING_CS"/>
</dbReference>
<dbReference type="Proteomes" id="UP000887578">
    <property type="component" value="Unplaced"/>
</dbReference>
<dbReference type="PROSITE" id="PS00518">
    <property type="entry name" value="ZF_RING_1"/>
    <property type="match status" value="1"/>
</dbReference>
<evidence type="ECO:0000256" key="1">
    <source>
        <dbReference type="ARBA" id="ARBA00022723"/>
    </source>
</evidence>
<evidence type="ECO:0000313" key="5">
    <source>
        <dbReference type="WBParaSite" id="PDA_v2.g2481.t1"/>
    </source>
</evidence>
<evidence type="ECO:0000313" key="4">
    <source>
        <dbReference type="Proteomes" id="UP000887578"/>
    </source>
</evidence>
<dbReference type="InterPro" id="IPR013083">
    <property type="entry name" value="Znf_RING/FYVE/PHD"/>
</dbReference>
<dbReference type="PANTHER" id="PTHR47156">
    <property type="entry name" value="PROTEIN CBG20824"/>
    <property type="match status" value="1"/>
</dbReference>
<dbReference type="Gene3D" id="3.30.40.10">
    <property type="entry name" value="Zinc/RING finger domain, C3HC4 (zinc finger)"/>
    <property type="match status" value="1"/>
</dbReference>
<name>A0A914QCB0_9BILA</name>
<reference evidence="5" key="1">
    <citation type="submission" date="2022-11" db="UniProtKB">
        <authorList>
            <consortium name="WormBaseParasite"/>
        </authorList>
    </citation>
    <scope>IDENTIFICATION</scope>
</reference>
<dbReference type="InterPro" id="IPR052667">
    <property type="entry name" value="E3_ubiquitin-ligase_RING"/>
</dbReference>
<dbReference type="AlphaFoldDB" id="A0A914QCB0"/>